<dbReference type="OrthoDB" id="230260at2"/>
<evidence type="ECO:0000256" key="6">
    <source>
        <dbReference type="SAM" id="Coils"/>
    </source>
</evidence>
<dbReference type="Pfam" id="PF02706">
    <property type="entry name" value="Wzz"/>
    <property type="match status" value="1"/>
</dbReference>
<feature type="transmembrane region" description="Helical" evidence="8">
    <location>
        <begin position="46"/>
        <end position="71"/>
    </location>
</feature>
<feature type="region of interest" description="Disordered" evidence="7">
    <location>
        <begin position="1"/>
        <end position="27"/>
    </location>
</feature>
<reference evidence="10 11" key="1">
    <citation type="journal article" date="2016" name="Int. J. Syst. Evol. Microbiol.">
        <title>Arsenicitalea aurantiaca gen. nov., sp. nov., a new member of the family Hyphomicrobiaceae, isolated from high-arsenic sediment.</title>
        <authorList>
            <person name="Mu Y."/>
            <person name="Zhou L."/>
            <person name="Zeng X.C."/>
            <person name="Liu L."/>
            <person name="Pan Y."/>
            <person name="Chen X."/>
            <person name="Wang J."/>
            <person name="Li S."/>
            <person name="Li W.J."/>
            <person name="Wang Y."/>
        </authorList>
    </citation>
    <scope>NUCLEOTIDE SEQUENCE [LARGE SCALE GENOMIC DNA]</scope>
    <source>
        <strain evidence="10 11">42-50</strain>
    </source>
</reference>
<comment type="caution">
    <text evidence="10">The sequence shown here is derived from an EMBL/GenBank/DDBJ whole genome shotgun (WGS) entry which is preliminary data.</text>
</comment>
<evidence type="ECO:0000256" key="7">
    <source>
        <dbReference type="SAM" id="MobiDB-lite"/>
    </source>
</evidence>
<name>A0A433XKI0_9HYPH</name>
<feature type="coiled-coil region" evidence="6">
    <location>
        <begin position="366"/>
        <end position="393"/>
    </location>
</feature>
<dbReference type="AlphaFoldDB" id="A0A433XKI0"/>
<evidence type="ECO:0000256" key="8">
    <source>
        <dbReference type="SAM" id="Phobius"/>
    </source>
</evidence>
<keyword evidence="3 8" id="KW-0812">Transmembrane</keyword>
<feature type="compositionally biased region" description="Low complexity" evidence="7">
    <location>
        <begin position="11"/>
        <end position="21"/>
    </location>
</feature>
<feature type="compositionally biased region" description="Basic and acidic residues" evidence="7">
    <location>
        <begin position="1"/>
        <end position="10"/>
    </location>
</feature>
<feature type="domain" description="Polysaccharide chain length determinant N-terminal" evidence="9">
    <location>
        <begin position="41"/>
        <end position="132"/>
    </location>
</feature>
<keyword evidence="2" id="KW-1003">Cell membrane</keyword>
<dbReference type="PANTHER" id="PTHR32309">
    <property type="entry name" value="TYROSINE-PROTEIN KINASE"/>
    <property type="match status" value="1"/>
</dbReference>
<dbReference type="GO" id="GO:0005886">
    <property type="term" value="C:plasma membrane"/>
    <property type="evidence" value="ECO:0007669"/>
    <property type="project" value="UniProtKB-SubCell"/>
</dbReference>
<keyword evidence="6" id="KW-0175">Coiled coil</keyword>
<evidence type="ECO:0000256" key="2">
    <source>
        <dbReference type="ARBA" id="ARBA00022475"/>
    </source>
</evidence>
<accession>A0A433XKI0</accession>
<sequence length="533" mass="56870">MFTTDTRSEARAPQAPAAGPAQRRDPGLSGPAAAFRLMGPIDLWRVIGWVTGGIGWILVMVALGLLAAFIVPMVVKPRYTAYADILIDPSNLQVVSRDVFEPRGQRDSQLLDIESKMRVLVSGNVLAQVIESLSLTGDEEFVPTRPGFSLSGLLGGGAEDGPAIAPEVIALRNLGERVSVHREERSYVVTLGVRTETPEKSVLVANAIVEAFQQEVARAEAQSAGRVGESLVARLDDLRAAVQVAAERVEAFKRERGISTTQTGTELESRQVLDQINTGMVAAQSAVIAAQTRYDELRQLGATGASSSEALASPTIAALRAQQASLEAEAVTLNVRFGPRHPSVAALGPQIAAIQGQVDAELARIVSAARTDLEQAEAALLRVQREAETQRGAVFANNDDLVALRELEREREAQASVYEASLVRAREIAERQELDTTNIRMITPPVLPRERSFPPRRVILLAAGILGGGMAGVGLALVLGFWRDYRIASRTARQIEDAPRAAKPATGAAQRLARTGGPASTLIPTRATPPGPA</sequence>
<proteinExistence type="predicted"/>
<evidence type="ECO:0000256" key="4">
    <source>
        <dbReference type="ARBA" id="ARBA00022989"/>
    </source>
</evidence>
<evidence type="ECO:0000256" key="1">
    <source>
        <dbReference type="ARBA" id="ARBA00004651"/>
    </source>
</evidence>
<protein>
    <submittedName>
        <fullName evidence="10">Lipopolysaccharide biosynthesis protein</fullName>
    </submittedName>
</protein>
<evidence type="ECO:0000313" key="10">
    <source>
        <dbReference type="EMBL" id="RUT34587.1"/>
    </source>
</evidence>
<dbReference type="InterPro" id="IPR003856">
    <property type="entry name" value="LPS_length_determ_N"/>
</dbReference>
<feature type="transmembrane region" description="Helical" evidence="8">
    <location>
        <begin position="458"/>
        <end position="482"/>
    </location>
</feature>
<evidence type="ECO:0000256" key="5">
    <source>
        <dbReference type="ARBA" id="ARBA00023136"/>
    </source>
</evidence>
<dbReference type="InterPro" id="IPR050445">
    <property type="entry name" value="Bact_polysacc_biosynth/exp"/>
</dbReference>
<evidence type="ECO:0000313" key="11">
    <source>
        <dbReference type="Proteomes" id="UP000281547"/>
    </source>
</evidence>
<keyword evidence="4 8" id="KW-1133">Transmembrane helix</keyword>
<organism evidence="10 11">
    <name type="scientific">Arsenicitalea aurantiaca</name>
    <dbReference type="NCBI Taxonomy" id="1783274"/>
    <lineage>
        <taxon>Bacteria</taxon>
        <taxon>Pseudomonadati</taxon>
        <taxon>Pseudomonadota</taxon>
        <taxon>Alphaproteobacteria</taxon>
        <taxon>Hyphomicrobiales</taxon>
        <taxon>Devosiaceae</taxon>
        <taxon>Arsenicitalea</taxon>
    </lineage>
</organism>
<dbReference type="PANTHER" id="PTHR32309:SF13">
    <property type="entry name" value="FERRIC ENTEROBACTIN TRANSPORT PROTEIN FEPE"/>
    <property type="match status" value="1"/>
</dbReference>
<dbReference type="Proteomes" id="UP000281547">
    <property type="component" value="Unassembled WGS sequence"/>
</dbReference>
<keyword evidence="11" id="KW-1185">Reference proteome</keyword>
<evidence type="ECO:0000256" key="3">
    <source>
        <dbReference type="ARBA" id="ARBA00022692"/>
    </source>
</evidence>
<dbReference type="EMBL" id="RZNJ01000001">
    <property type="protein sequence ID" value="RUT34587.1"/>
    <property type="molecule type" value="Genomic_DNA"/>
</dbReference>
<comment type="subcellular location">
    <subcellularLocation>
        <location evidence="1">Cell membrane</location>
        <topology evidence="1">Multi-pass membrane protein</topology>
    </subcellularLocation>
</comment>
<dbReference type="GO" id="GO:0004713">
    <property type="term" value="F:protein tyrosine kinase activity"/>
    <property type="evidence" value="ECO:0007669"/>
    <property type="project" value="TreeGrafter"/>
</dbReference>
<keyword evidence="5 8" id="KW-0472">Membrane</keyword>
<feature type="region of interest" description="Disordered" evidence="7">
    <location>
        <begin position="497"/>
        <end position="533"/>
    </location>
</feature>
<evidence type="ECO:0000259" key="9">
    <source>
        <dbReference type="Pfam" id="PF02706"/>
    </source>
</evidence>
<gene>
    <name evidence="10" type="ORF">EMQ25_01075</name>
</gene>
<dbReference type="RefSeq" id="WP_127186706.1">
    <property type="nucleotide sequence ID" value="NZ_RZNJ01000001.1"/>
</dbReference>